<dbReference type="InterPro" id="IPR001344">
    <property type="entry name" value="Chloro_AB-bd_pln"/>
</dbReference>
<protein>
    <recommendedName>
        <fullName evidence="9">Plastid light harvesting protein</fullName>
    </recommendedName>
</protein>
<feature type="binding site" evidence="5">
    <location>
        <position position="184"/>
    </location>
    <ligand>
        <name>chlorophyll a</name>
        <dbReference type="ChEBI" id="CHEBI:58416"/>
        <label>1</label>
    </ligand>
</feature>
<dbReference type="PhylomeDB" id="A0A0G4F0S3"/>
<keyword evidence="5" id="KW-0157">Chromophore</keyword>
<feature type="chain" id="PRO_5005187926" description="Plastid light harvesting protein" evidence="6">
    <location>
        <begin position="20"/>
        <end position="221"/>
    </location>
</feature>
<dbReference type="EMBL" id="CDMY01000356">
    <property type="protein sequence ID" value="CEM05081.1"/>
    <property type="molecule type" value="Genomic_DNA"/>
</dbReference>
<dbReference type="GO" id="GO:0009507">
    <property type="term" value="C:chloroplast"/>
    <property type="evidence" value="ECO:0007669"/>
    <property type="project" value="UniProtKB-SubCell"/>
</dbReference>
<gene>
    <name evidence="7" type="ORF">Vbra_14117</name>
</gene>
<feature type="binding site" evidence="5">
    <location>
        <position position="88"/>
    </location>
    <ligand>
        <name>chlorophyll a</name>
        <dbReference type="ChEBI" id="CHEBI:58416"/>
        <label>1</label>
    </ligand>
</feature>
<evidence type="ECO:0008006" key="9">
    <source>
        <dbReference type="Google" id="ProtNLM"/>
    </source>
</evidence>
<dbReference type="InterPro" id="IPR022796">
    <property type="entry name" value="Chloroa_b-bind"/>
</dbReference>
<keyword evidence="6" id="KW-0732">Signal</keyword>
<evidence type="ECO:0000256" key="4">
    <source>
        <dbReference type="ARBA" id="ARBA00022640"/>
    </source>
</evidence>
<evidence type="ECO:0000256" key="5">
    <source>
        <dbReference type="PIRSR" id="PIRSR601344-1"/>
    </source>
</evidence>
<feature type="binding site" description="axial binding residue" evidence="5">
    <location>
        <position position="154"/>
    </location>
    <ligand>
        <name>chlorophyll b</name>
        <dbReference type="ChEBI" id="CHEBI:61721"/>
        <label>1</label>
    </ligand>
    <ligandPart>
        <name>Mg</name>
        <dbReference type="ChEBI" id="CHEBI:25107"/>
    </ligandPart>
</feature>
<dbReference type="Gene3D" id="1.10.3460.10">
    <property type="entry name" value="Chlorophyll a/b binding protein domain"/>
    <property type="match status" value="1"/>
</dbReference>
<feature type="binding site" description="axial binding residue" evidence="5">
    <location>
        <position position="93"/>
    </location>
    <ligand>
        <name>chlorophyll b</name>
        <dbReference type="ChEBI" id="CHEBI:61721"/>
        <label>1</label>
    </ligand>
    <ligandPart>
        <name>Mg</name>
        <dbReference type="ChEBI" id="CHEBI:25107"/>
    </ligandPart>
</feature>
<feature type="signal peptide" evidence="6">
    <location>
        <begin position="1"/>
        <end position="19"/>
    </location>
</feature>
<dbReference type="GO" id="GO:0009765">
    <property type="term" value="P:photosynthesis, light harvesting"/>
    <property type="evidence" value="ECO:0007669"/>
    <property type="project" value="InterPro"/>
</dbReference>
<dbReference type="GO" id="GO:0016020">
    <property type="term" value="C:membrane"/>
    <property type="evidence" value="ECO:0007669"/>
    <property type="project" value="InterPro"/>
</dbReference>
<dbReference type="Pfam" id="PF00504">
    <property type="entry name" value="Chloroa_b-bind"/>
    <property type="match status" value="1"/>
</dbReference>
<dbReference type="OrthoDB" id="423598at2759"/>
<dbReference type="SUPFAM" id="SSF103511">
    <property type="entry name" value="Chlorophyll a-b binding protein"/>
    <property type="match status" value="1"/>
</dbReference>
<comment type="subcellular location">
    <subcellularLocation>
        <location evidence="1">Plastid</location>
        <location evidence="1">Chloroplast</location>
    </subcellularLocation>
</comment>
<dbReference type="VEuPathDB" id="CryptoDB:Vbra_14117"/>
<keyword evidence="2" id="KW-0150">Chloroplast</keyword>
<dbReference type="STRING" id="1169540.A0A0G4F0S3"/>
<sequence length="221" mass="23838">MKVALTFACALALCSSALGGEETAFVGAPARLGGLRASRSPSRTMQMALDPSFAGGLVGNDIDAPNFDPLGLSKTADDETLKWYRAAELKHGRVAMLAALGFLVQNIYQLPDSPFQEANPINAVYKLWSERPLAIMQILTAIAAIEVLGNQVQLQTEDGGDLKWDPLGIKPNDPEEFRKMQLRELKNGRLAMISVLGMTAQEALTDQGPIDQILTGNVNPF</sequence>
<feature type="binding site" evidence="5">
    <location>
        <position position="201"/>
    </location>
    <ligand>
        <name>chlorophyll a</name>
        <dbReference type="ChEBI" id="CHEBI:58416"/>
        <label>1</label>
    </ligand>
</feature>
<dbReference type="Proteomes" id="UP000041254">
    <property type="component" value="Unassembled WGS sequence"/>
</dbReference>
<reference evidence="7 8" key="1">
    <citation type="submission" date="2014-11" db="EMBL/GenBank/DDBJ databases">
        <authorList>
            <person name="Zhu J."/>
            <person name="Qi W."/>
            <person name="Song R."/>
        </authorList>
    </citation>
    <scope>NUCLEOTIDE SEQUENCE [LARGE SCALE GENOMIC DNA]</scope>
</reference>
<feature type="binding site" evidence="5">
    <location>
        <position position="91"/>
    </location>
    <ligand>
        <name>chlorophyll a</name>
        <dbReference type="ChEBI" id="CHEBI:58416"/>
        <label>1</label>
    </ligand>
</feature>
<dbReference type="GO" id="GO:0016168">
    <property type="term" value="F:chlorophyll binding"/>
    <property type="evidence" value="ECO:0007669"/>
    <property type="project" value="UniProtKB-KW"/>
</dbReference>
<feature type="binding site" evidence="5">
    <location>
        <position position="189"/>
    </location>
    <ligand>
        <name>chlorophyll a</name>
        <dbReference type="ChEBI" id="CHEBI:58416"/>
        <label>1</label>
    </ligand>
</feature>
<keyword evidence="8" id="KW-1185">Reference proteome</keyword>
<keyword evidence="4" id="KW-0934">Plastid</keyword>
<feature type="binding site" evidence="5">
    <location>
        <position position="73"/>
    </location>
    <ligand>
        <name>chlorophyll a</name>
        <dbReference type="ChEBI" id="CHEBI:58416"/>
        <label>1</label>
    </ligand>
</feature>
<evidence type="ECO:0000256" key="2">
    <source>
        <dbReference type="ARBA" id="ARBA00022528"/>
    </source>
</evidence>
<evidence type="ECO:0000313" key="8">
    <source>
        <dbReference type="Proteomes" id="UP000041254"/>
    </source>
</evidence>
<name>A0A0G4F0S3_VITBC</name>
<dbReference type="InParanoid" id="A0A0G4F0S3"/>
<feature type="binding site" evidence="5">
    <location>
        <position position="187"/>
    </location>
    <ligand>
        <name>chlorophyll a</name>
        <dbReference type="ChEBI" id="CHEBI:58416"/>
        <label>1</label>
    </ligand>
</feature>
<dbReference type="OMA" id="FQVWRER"/>
<keyword evidence="5" id="KW-0148">Chlorophyll</keyword>
<proteinExistence type="predicted"/>
<dbReference type="PANTHER" id="PTHR21649">
    <property type="entry name" value="CHLOROPHYLL A/B BINDING PROTEIN"/>
    <property type="match status" value="1"/>
</dbReference>
<evidence type="ECO:0000256" key="3">
    <source>
        <dbReference type="ARBA" id="ARBA00022531"/>
    </source>
</evidence>
<evidence type="ECO:0000313" key="7">
    <source>
        <dbReference type="EMBL" id="CEM05081.1"/>
    </source>
</evidence>
<evidence type="ECO:0000256" key="1">
    <source>
        <dbReference type="ARBA" id="ARBA00004229"/>
    </source>
</evidence>
<dbReference type="AlphaFoldDB" id="A0A0G4F0S3"/>
<accession>A0A0G4F0S3</accession>
<organism evidence="7 8">
    <name type="scientific">Vitrella brassicaformis (strain CCMP3155)</name>
    <dbReference type="NCBI Taxonomy" id="1169540"/>
    <lineage>
        <taxon>Eukaryota</taxon>
        <taxon>Sar</taxon>
        <taxon>Alveolata</taxon>
        <taxon>Colpodellida</taxon>
        <taxon>Vitrellaceae</taxon>
        <taxon>Vitrella</taxon>
    </lineage>
</organism>
<evidence type="ECO:0000256" key="6">
    <source>
        <dbReference type="SAM" id="SignalP"/>
    </source>
</evidence>
<keyword evidence="3" id="KW-0602">Photosynthesis</keyword>